<dbReference type="InterPro" id="IPR029000">
    <property type="entry name" value="Cyclophilin-like_dom_sf"/>
</dbReference>
<dbReference type="InterPro" id="IPR036526">
    <property type="entry name" value="C-N_Hydrolase_sf"/>
</dbReference>
<evidence type="ECO:0000256" key="7">
    <source>
        <dbReference type="ARBA" id="ARBA00023110"/>
    </source>
</evidence>
<dbReference type="CDD" id="cd01275">
    <property type="entry name" value="FHIT"/>
    <property type="match status" value="1"/>
</dbReference>
<evidence type="ECO:0000313" key="23">
    <source>
        <dbReference type="EMBL" id="PAV89531.1"/>
    </source>
</evidence>
<feature type="binding site" evidence="17">
    <location>
        <begin position="399"/>
        <end position="402"/>
    </location>
    <ligand>
        <name>substrate</name>
    </ligand>
</feature>
<dbReference type="InterPro" id="IPR039383">
    <property type="entry name" value="FHIT"/>
</dbReference>
<dbReference type="InterPro" id="IPR001110">
    <property type="entry name" value="UPF0012_CS"/>
</dbReference>
<feature type="domain" description="HIT" evidence="22">
    <location>
        <begin position="312"/>
        <end position="419"/>
    </location>
</feature>
<sequence>MNFRFFMISAISGAIRRTMSTTAANGSRHFIAVCQLTSDHDMEKNFKTCESMVERAGARKCEMIFFPECFDYVGRNKEETVGMAYDLNGEFIQRFRDLAKKHNLWMSLGGTHHKDPAEPNLPWNNHVVIDNEGKTRAEYKKIHLFDLEIPGKVRLMESEFSKAGKSMVPPVDTPIGKLGLSICYDLRFPELSIWNRKSGAQILSFPSAFTLNTGLAHWETLLRTRAIENQCYVVAAAQTGKHNEKRQSYGHAMVVDPWGHVIAQCSERVDMCFAEIDLAYVDELRLMQPVYAHRRNDLYTIHVNEQHEPTSIHMFSKFSIQPDCIFYESRYCFAFVNLKPVLPGHIVICPKRVAERLTDLSDEETADLFVVAKKVQKMLEKHYNVTSSTLCVQDGIDAGRTVEHVHAHILPRRPNDFGPNPDDLYKKLHDHDKNDEIKPRTLEEMASEAKIYRDSMKIENLKRKMPAPQSFHGADQLPYVVIETTMGKFCVELYWNHAPKTCRNFSELARRGYYNNTIFHRIITDFMIQGGDPTGTGRGGTSIYGDRFADEIDERLKHTGAGIVSMANAGPNTNGSQFFITLVPTAHLDGKHTIFGRIAAGMKVIQNIGKVDVDNSDRPKYEIRILKAYPNQESRI</sequence>
<reference evidence="23 24" key="1">
    <citation type="journal article" date="2017" name="Curr. Biol.">
        <title>Genome architecture and evolution of a unichromosomal asexual nematode.</title>
        <authorList>
            <person name="Fradin H."/>
            <person name="Zegar C."/>
            <person name="Gutwein M."/>
            <person name="Lucas J."/>
            <person name="Kovtun M."/>
            <person name="Corcoran D."/>
            <person name="Baugh L.R."/>
            <person name="Kiontke K."/>
            <person name="Gunsalus K."/>
            <person name="Fitch D.H."/>
            <person name="Piano F."/>
        </authorList>
    </citation>
    <scope>NUCLEOTIDE SEQUENCE [LARGE SCALE GENOMIC DNA]</scope>
    <source>
        <strain evidence="23">PF1309</strain>
    </source>
</reference>
<dbReference type="AlphaFoldDB" id="A0A2A2LTH4"/>
<dbReference type="Proteomes" id="UP000218231">
    <property type="component" value="Unassembled WGS sequence"/>
</dbReference>
<dbReference type="InterPro" id="IPR045254">
    <property type="entry name" value="Nit1/2_C-N_Hydrolase"/>
</dbReference>
<feature type="short sequence motif" description="Histidine triad motif" evidence="19">
    <location>
        <begin position="404"/>
        <end position="408"/>
    </location>
</feature>
<feature type="binding site" evidence="17">
    <location>
        <position position="393"/>
    </location>
    <ligand>
        <name>substrate</name>
    </ligand>
</feature>
<dbReference type="FunFam" id="3.60.110.10:FF:000005">
    <property type="entry name" value="nitrilase homolog 1 isoform X1"/>
    <property type="match status" value="1"/>
</dbReference>
<dbReference type="Pfam" id="PF00160">
    <property type="entry name" value="Pro_isomerase"/>
    <property type="match status" value="1"/>
</dbReference>
<feature type="binding site" evidence="17">
    <location>
        <position position="337"/>
    </location>
    <ligand>
        <name>substrate</name>
    </ligand>
</feature>
<dbReference type="OrthoDB" id="680339at2759"/>
<dbReference type="FunFam" id="2.40.100.10:FF:000008">
    <property type="entry name" value="Peptidyl-prolyl cis-trans isomerase"/>
    <property type="match status" value="1"/>
</dbReference>
<dbReference type="GO" id="GO:0047710">
    <property type="term" value="F:bis(5'-adenosyl)-triphosphatase activity"/>
    <property type="evidence" value="ECO:0007669"/>
    <property type="project" value="UniProtKB-EC"/>
</dbReference>
<dbReference type="SUPFAM" id="SSF54197">
    <property type="entry name" value="HIT-like"/>
    <property type="match status" value="1"/>
</dbReference>
<dbReference type="InterPro" id="IPR011146">
    <property type="entry name" value="HIT-like"/>
</dbReference>
<comment type="similarity">
    <text evidence="12">In the N-terminal section; belongs to the UPF0012 family.</text>
</comment>
<dbReference type="Gene3D" id="3.60.110.10">
    <property type="entry name" value="Carbon-nitrogen hydrolase"/>
    <property type="match status" value="1"/>
</dbReference>
<accession>A0A2A2LTH4</accession>
<keyword evidence="8" id="KW-0413">Isomerase</keyword>
<dbReference type="Pfam" id="PF00795">
    <property type="entry name" value="CN_hydrolase"/>
    <property type="match status" value="1"/>
</dbReference>
<dbReference type="GO" id="GO:0016811">
    <property type="term" value="F:hydrolase activity, acting on carbon-nitrogen (but not peptide) bonds, in linear amides"/>
    <property type="evidence" value="ECO:0007669"/>
    <property type="project" value="InterPro"/>
</dbReference>
<evidence type="ECO:0000259" key="20">
    <source>
        <dbReference type="PROSITE" id="PS50072"/>
    </source>
</evidence>
<dbReference type="CDD" id="cd01922">
    <property type="entry name" value="cyclophilin_SpCYP2_like"/>
    <property type="match status" value="1"/>
</dbReference>
<evidence type="ECO:0000256" key="13">
    <source>
        <dbReference type="ARBA" id="ARBA00062845"/>
    </source>
</evidence>
<dbReference type="PROSITE" id="PS00170">
    <property type="entry name" value="CSA_PPIASE_1"/>
    <property type="match status" value="1"/>
</dbReference>
<dbReference type="Gene3D" id="2.40.100.10">
    <property type="entry name" value="Cyclophilin-like"/>
    <property type="match status" value="1"/>
</dbReference>
<evidence type="ECO:0000256" key="11">
    <source>
        <dbReference type="ARBA" id="ARBA00057461"/>
    </source>
</evidence>
<evidence type="ECO:0000313" key="24">
    <source>
        <dbReference type="Proteomes" id="UP000218231"/>
    </source>
</evidence>
<dbReference type="Gene3D" id="3.30.428.10">
    <property type="entry name" value="HIT-like"/>
    <property type="match status" value="1"/>
</dbReference>
<dbReference type="PROSITE" id="PS01227">
    <property type="entry name" value="UPF0012"/>
    <property type="match status" value="1"/>
</dbReference>
<feature type="binding site" evidence="17">
    <location>
        <position position="408"/>
    </location>
    <ligand>
        <name>substrate</name>
    </ligand>
</feature>
<dbReference type="SUPFAM" id="SSF50891">
    <property type="entry name" value="Cyclophilin-like"/>
    <property type="match status" value="1"/>
</dbReference>
<dbReference type="PROSITE" id="PS51084">
    <property type="entry name" value="HIT_2"/>
    <property type="match status" value="1"/>
</dbReference>
<dbReference type="PANTHER" id="PTHR23088:SF27">
    <property type="entry name" value="DEAMINATED GLUTATHIONE AMIDASE"/>
    <property type="match status" value="1"/>
</dbReference>
<feature type="active site" description="Tele-AMP-histidine intermediate" evidence="16">
    <location>
        <position position="406"/>
    </location>
</feature>
<evidence type="ECO:0000256" key="6">
    <source>
        <dbReference type="ARBA" id="ARBA00022801"/>
    </source>
</evidence>
<keyword evidence="5" id="KW-0547">Nucleotide-binding</keyword>
<evidence type="ECO:0000256" key="16">
    <source>
        <dbReference type="PIRSR" id="PIRSR639383-1"/>
    </source>
</evidence>
<feature type="domain" description="PPIase cyclophilin-type" evidence="20">
    <location>
        <begin position="476"/>
        <end position="630"/>
    </location>
</feature>
<evidence type="ECO:0000256" key="3">
    <source>
        <dbReference type="ARBA" id="ARBA00012377"/>
    </source>
</evidence>
<dbReference type="GO" id="GO:0000166">
    <property type="term" value="F:nucleotide binding"/>
    <property type="evidence" value="ECO:0007669"/>
    <property type="project" value="UniProtKB-KW"/>
</dbReference>
<comment type="caution">
    <text evidence="23">The sequence shown here is derived from an EMBL/GenBank/DDBJ whole genome shotgun (WGS) entry which is preliminary data.</text>
</comment>
<proteinExistence type="inferred from homology"/>
<evidence type="ECO:0000256" key="19">
    <source>
        <dbReference type="PROSITE-ProRule" id="PRU00464"/>
    </source>
</evidence>
<feature type="site" description="Important for induction of apoptosis" evidence="18">
    <location>
        <position position="425"/>
    </location>
</feature>
<dbReference type="InterPro" id="IPR036265">
    <property type="entry name" value="HIT-like_sf"/>
</dbReference>
<comment type="function">
    <text evidence="11">Cleaves A-5'-PPP-5'A to yield AMP and ADP.</text>
</comment>
<comment type="catalytic activity">
    <reaction evidence="10">
        <text>P(1),P(3)-bis(5'-adenosyl) triphosphate + H2O = AMP + ADP + 2 H(+)</text>
        <dbReference type="Rhea" id="RHEA:13893"/>
        <dbReference type="ChEBI" id="CHEBI:15377"/>
        <dbReference type="ChEBI" id="CHEBI:15378"/>
        <dbReference type="ChEBI" id="CHEBI:58529"/>
        <dbReference type="ChEBI" id="CHEBI:456215"/>
        <dbReference type="ChEBI" id="CHEBI:456216"/>
        <dbReference type="EC" id="3.6.1.29"/>
    </reaction>
</comment>
<evidence type="ECO:0000256" key="1">
    <source>
        <dbReference type="ARBA" id="ARBA00001936"/>
    </source>
</evidence>
<dbReference type="PRINTS" id="PR00153">
    <property type="entry name" value="CSAPPISMRASE"/>
</dbReference>
<dbReference type="GO" id="GO:0006457">
    <property type="term" value="P:protein folding"/>
    <property type="evidence" value="ECO:0007669"/>
    <property type="project" value="InterPro"/>
</dbReference>
<evidence type="ECO:0000256" key="8">
    <source>
        <dbReference type="ARBA" id="ARBA00023235"/>
    </source>
</evidence>
<dbReference type="EC" id="3.6.1.29" evidence="3"/>
<name>A0A2A2LTH4_9BILA</name>
<dbReference type="FunFam" id="3.30.428.10:FF:000011">
    <property type="entry name" value="Fragile histidine triad"/>
    <property type="match status" value="1"/>
</dbReference>
<dbReference type="PANTHER" id="PTHR23088">
    <property type="entry name" value="NITRILASE-RELATED"/>
    <property type="match status" value="1"/>
</dbReference>
<dbReference type="STRING" id="2018661.A0A2A2LTH4"/>
<dbReference type="PROSITE" id="PS50263">
    <property type="entry name" value="CN_HYDROLASE"/>
    <property type="match status" value="1"/>
</dbReference>
<dbReference type="PROSITE" id="PS50072">
    <property type="entry name" value="CSA_PPIASE_2"/>
    <property type="match status" value="1"/>
</dbReference>
<gene>
    <name evidence="23" type="ORF">WR25_03030</name>
</gene>
<keyword evidence="7" id="KW-0697">Rotamase</keyword>
<evidence type="ECO:0000256" key="12">
    <source>
        <dbReference type="ARBA" id="ARBA00061127"/>
    </source>
</evidence>
<evidence type="ECO:0000256" key="5">
    <source>
        <dbReference type="ARBA" id="ARBA00022741"/>
    </source>
</evidence>
<dbReference type="InterPro" id="IPR002130">
    <property type="entry name" value="Cyclophilin-type_PPIase_dom"/>
</dbReference>
<evidence type="ECO:0000256" key="4">
    <source>
        <dbReference type="ARBA" id="ARBA00013194"/>
    </source>
</evidence>
<keyword evidence="24" id="KW-1185">Reference proteome</keyword>
<dbReference type="GO" id="GO:0006139">
    <property type="term" value="P:nucleobase-containing compound metabolic process"/>
    <property type="evidence" value="ECO:0007669"/>
    <property type="project" value="TreeGrafter"/>
</dbReference>
<evidence type="ECO:0000256" key="15">
    <source>
        <dbReference type="ARBA" id="ARBA00076195"/>
    </source>
</evidence>
<keyword evidence="6" id="KW-0378">Hydrolase</keyword>
<comment type="cofactor">
    <cofactor evidence="1">
        <name>Mn(2+)</name>
        <dbReference type="ChEBI" id="CHEBI:29035"/>
    </cofactor>
</comment>
<evidence type="ECO:0000256" key="9">
    <source>
        <dbReference type="ARBA" id="ARBA00023268"/>
    </source>
</evidence>
<protein>
    <recommendedName>
        <fullName evidence="14">Nitrilase and fragile histidine triad fusion protein NitFhit</fullName>
        <ecNumber evidence="3">3.6.1.29</ecNumber>
        <ecNumber evidence="4">5.2.1.8</ecNumber>
    </recommendedName>
    <alternativeName>
        <fullName evidence="15">Rotamase PPIL1</fullName>
    </alternativeName>
</protein>
<dbReference type="SUPFAM" id="SSF56317">
    <property type="entry name" value="Carbon-nitrogen hydrolase"/>
    <property type="match status" value="1"/>
</dbReference>
<dbReference type="GO" id="GO:0005634">
    <property type="term" value="C:nucleus"/>
    <property type="evidence" value="ECO:0007669"/>
    <property type="project" value="UniProtKB-ARBA"/>
</dbReference>
<comment type="subunit">
    <text evidence="2">Homotetramer.</text>
</comment>
<evidence type="ECO:0000256" key="2">
    <source>
        <dbReference type="ARBA" id="ARBA00011881"/>
    </source>
</evidence>
<evidence type="ECO:0000256" key="18">
    <source>
        <dbReference type="PIRSR" id="PIRSR639383-3"/>
    </source>
</evidence>
<dbReference type="GO" id="GO:0003755">
    <property type="term" value="F:peptidyl-prolyl cis-trans isomerase activity"/>
    <property type="evidence" value="ECO:0007669"/>
    <property type="project" value="UniProtKB-KW"/>
</dbReference>
<organism evidence="23 24">
    <name type="scientific">Diploscapter pachys</name>
    <dbReference type="NCBI Taxonomy" id="2018661"/>
    <lineage>
        <taxon>Eukaryota</taxon>
        <taxon>Metazoa</taxon>
        <taxon>Ecdysozoa</taxon>
        <taxon>Nematoda</taxon>
        <taxon>Chromadorea</taxon>
        <taxon>Rhabditida</taxon>
        <taxon>Rhabditina</taxon>
        <taxon>Rhabditomorpha</taxon>
        <taxon>Rhabditoidea</taxon>
        <taxon>Rhabditidae</taxon>
        <taxon>Diploscapter</taxon>
    </lineage>
</organism>
<evidence type="ECO:0000256" key="10">
    <source>
        <dbReference type="ARBA" id="ARBA00047780"/>
    </source>
</evidence>
<comment type="subunit">
    <text evidence="13">Identified in the spliceosome C complex. Interacts with SNW1/SKIP. Interacts with CDC40/PRP17; this interaction leads to CDC40 isomerization. Interacts with RBM22.</text>
</comment>
<dbReference type="EC" id="5.2.1.8" evidence="4"/>
<evidence type="ECO:0000256" key="17">
    <source>
        <dbReference type="PIRSR" id="PIRSR639383-2"/>
    </source>
</evidence>
<feature type="domain" description="CN hydrolase" evidence="21">
    <location>
        <begin position="28"/>
        <end position="278"/>
    </location>
</feature>
<dbReference type="CDD" id="cd07572">
    <property type="entry name" value="nit"/>
    <property type="match status" value="1"/>
</dbReference>
<evidence type="ECO:0000259" key="22">
    <source>
        <dbReference type="PROSITE" id="PS51084"/>
    </source>
</evidence>
<keyword evidence="9" id="KW-0511">Multifunctional enzyme</keyword>
<dbReference type="InterPro" id="IPR003010">
    <property type="entry name" value="C-N_Hydrolase"/>
</dbReference>
<dbReference type="EMBL" id="LIAE01006444">
    <property type="protein sequence ID" value="PAV89531.1"/>
    <property type="molecule type" value="Genomic_DNA"/>
</dbReference>
<dbReference type="Pfam" id="PF01230">
    <property type="entry name" value="HIT"/>
    <property type="match status" value="1"/>
</dbReference>
<dbReference type="InterPro" id="IPR020892">
    <property type="entry name" value="Cyclophilin-type_PPIase_CS"/>
</dbReference>
<evidence type="ECO:0000259" key="21">
    <source>
        <dbReference type="PROSITE" id="PS50263"/>
    </source>
</evidence>
<evidence type="ECO:0000256" key="14">
    <source>
        <dbReference type="ARBA" id="ARBA00069577"/>
    </source>
</evidence>